<organism evidence="1 2">
    <name type="scientific">Panagrolaimus sp. JU765</name>
    <dbReference type="NCBI Taxonomy" id="591449"/>
    <lineage>
        <taxon>Eukaryota</taxon>
        <taxon>Metazoa</taxon>
        <taxon>Ecdysozoa</taxon>
        <taxon>Nematoda</taxon>
        <taxon>Chromadorea</taxon>
        <taxon>Rhabditida</taxon>
        <taxon>Tylenchina</taxon>
        <taxon>Panagrolaimomorpha</taxon>
        <taxon>Panagrolaimoidea</taxon>
        <taxon>Panagrolaimidae</taxon>
        <taxon>Panagrolaimus</taxon>
    </lineage>
</organism>
<dbReference type="Proteomes" id="UP000887576">
    <property type="component" value="Unplaced"/>
</dbReference>
<evidence type="ECO:0000313" key="1">
    <source>
        <dbReference type="Proteomes" id="UP000887576"/>
    </source>
</evidence>
<protein>
    <submittedName>
        <fullName evidence="2">Uncharacterized protein</fullName>
    </submittedName>
</protein>
<reference evidence="2" key="1">
    <citation type="submission" date="2022-11" db="UniProtKB">
        <authorList>
            <consortium name="WormBaseParasite"/>
        </authorList>
    </citation>
    <scope>IDENTIFICATION</scope>
</reference>
<sequence>MMKSRPLIPSNSQYLPISIGDSIKLRLLHAYRSGLFAIQAQRMYEIYMEKCSRDKIVKRSSNHPLRNHEFLLFFNEALFRRDLKPENMGDLSSEQSIVIIFELGMAVKVVQQKFFTKRAANYLSIVR</sequence>
<evidence type="ECO:0000313" key="2">
    <source>
        <dbReference type="WBParaSite" id="JU765_v2.g13690.t1"/>
    </source>
</evidence>
<accession>A0AC34Q779</accession>
<dbReference type="WBParaSite" id="JU765_v2.g13690.t1">
    <property type="protein sequence ID" value="JU765_v2.g13690.t1"/>
    <property type="gene ID" value="JU765_v2.g13690"/>
</dbReference>
<name>A0AC34Q779_9BILA</name>
<proteinExistence type="predicted"/>